<dbReference type="EMBL" id="GBRH01260748">
    <property type="protein sequence ID" value="JAD37147.1"/>
    <property type="molecule type" value="Transcribed_RNA"/>
</dbReference>
<protein>
    <submittedName>
        <fullName evidence="1">Uncharacterized protein</fullName>
    </submittedName>
</protein>
<accession>A0A0A8ZQQ1</accession>
<dbReference type="AlphaFoldDB" id="A0A0A8ZQQ1"/>
<evidence type="ECO:0000313" key="1">
    <source>
        <dbReference type="EMBL" id="JAD37147.1"/>
    </source>
</evidence>
<name>A0A0A8ZQQ1_ARUDO</name>
<proteinExistence type="predicted"/>
<sequence length="46" mass="5769">MAVKYGMVITVKYDDHPQKGFQWWTWRNFNGRILRRLGRMLRRSWI</sequence>
<organism evidence="1">
    <name type="scientific">Arundo donax</name>
    <name type="common">Giant reed</name>
    <name type="synonym">Donax arundinaceus</name>
    <dbReference type="NCBI Taxonomy" id="35708"/>
    <lineage>
        <taxon>Eukaryota</taxon>
        <taxon>Viridiplantae</taxon>
        <taxon>Streptophyta</taxon>
        <taxon>Embryophyta</taxon>
        <taxon>Tracheophyta</taxon>
        <taxon>Spermatophyta</taxon>
        <taxon>Magnoliopsida</taxon>
        <taxon>Liliopsida</taxon>
        <taxon>Poales</taxon>
        <taxon>Poaceae</taxon>
        <taxon>PACMAD clade</taxon>
        <taxon>Arundinoideae</taxon>
        <taxon>Arundineae</taxon>
        <taxon>Arundo</taxon>
    </lineage>
</organism>
<reference evidence="1" key="2">
    <citation type="journal article" date="2015" name="Data Brief">
        <title>Shoot transcriptome of the giant reed, Arundo donax.</title>
        <authorList>
            <person name="Barrero R.A."/>
            <person name="Guerrero F.D."/>
            <person name="Moolhuijzen P."/>
            <person name="Goolsby J.A."/>
            <person name="Tidwell J."/>
            <person name="Bellgard S.E."/>
            <person name="Bellgard M.I."/>
        </authorList>
    </citation>
    <scope>NUCLEOTIDE SEQUENCE</scope>
    <source>
        <tissue evidence="1">Shoot tissue taken approximately 20 cm above the soil surface</tissue>
    </source>
</reference>
<reference evidence="1" key="1">
    <citation type="submission" date="2014-09" db="EMBL/GenBank/DDBJ databases">
        <authorList>
            <person name="Magalhaes I.L.F."/>
            <person name="Oliveira U."/>
            <person name="Santos F.R."/>
            <person name="Vidigal T.H.D.A."/>
            <person name="Brescovit A.D."/>
            <person name="Santos A.J."/>
        </authorList>
    </citation>
    <scope>NUCLEOTIDE SEQUENCE</scope>
    <source>
        <tissue evidence="1">Shoot tissue taken approximately 20 cm above the soil surface</tissue>
    </source>
</reference>